<organism evidence="1">
    <name type="scientific">Herelleviridae sp. cttEB8</name>
    <dbReference type="NCBI Taxonomy" id="2825832"/>
    <lineage>
        <taxon>Viruses</taxon>
        <taxon>Duplodnaviria</taxon>
        <taxon>Heunggongvirae</taxon>
        <taxon>Uroviricota</taxon>
        <taxon>Caudoviricetes</taxon>
        <taxon>Herelleviridae</taxon>
    </lineage>
</organism>
<protein>
    <submittedName>
        <fullName evidence="1">Uncharacterized protein</fullName>
    </submittedName>
</protein>
<evidence type="ECO:0000313" key="1">
    <source>
        <dbReference type="EMBL" id="DAE02356.1"/>
    </source>
</evidence>
<sequence length="34" mass="3832">MCLPMCVRSCLAKQVQPCARKKYILLLSHISALI</sequence>
<dbReference type="EMBL" id="BK015344">
    <property type="protein sequence ID" value="DAE02356.1"/>
    <property type="molecule type" value="Genomic_DNA"/>
</dbReference>
<reference evidence="1" key="1">
    <citation type="journal article" date="2021" name="Proc. Natl. Acad. Sci. U.S.A.">
        <title>A Catalog of Tens of Thousands of Viruses from Human Metagenomes Reveals Hidden Associations with Chronic Diseases.</title>
        <authorList>
            <person name="Tisza M.J."/>
            <person name="Buck C.B."/>
        </authorList>
    </citation>
    <scope>NUCLEOTIDE SEQUENCE</scope>
    <source>
        <strain evidence="1">CttEB8</strain>
    </source>
</reference>
<name>A0A8S5P832_9CAUD</name>
<accession>A0A8S5P832</accession>
<proteinExistence type="predicted"/>